<reference evidence="1 2" key="1">
    <citation type="submission" date="2015-01" db="EMBL/GenBank/DDBJ databases">
        <title>Evolution of Trichinella species and genotypes.</title>
        <authorList>
            <person name="Korhonen P.K."/>
            <person name="Edoardo P."/>
            <person name="Giuseppe L.R."/>
            <person name="Gasser R.B."/>
        </authorList>
    </citation>
    <scope>NUCLEOTIDE SEQUENCE [LARGE SCALE GENOMIC DNA]</scope>
    <source>
        <strain evidence="1">ISS2496</strain>
    </source>
</reference>
<evidence type="ECO:0000313" key="2">
    <source>
        <dbReference type="Proteomes" id="UP000054783"/>
    </source>
</evidence>
<gene>
    <name evidence="1" type="ORF">T12_8264</name>
</gene>
<proteinExistence type="predicted"/>
<dbReference type="AlphaFoldDB" id="A0A0V0ZIR3"/>
<protein>
    <submittedName>
        <fullName evidence="1">Uncharacterized protein</fullName>
    </submittedName>
</protein>
<keyword evidence="2" id="KW-1185">Reference proteome</keyword>
<dbReference type="EMBL" id="JYDQ01000168">
    <property type="protein sequence ID" value="KRY12303.1"/>
    <property type="molecule type" value="Genomic_DNA"/>
</dbReference>
<name>A0A0V0ZIR3_9BILA</name>
<accession>A0A0V0ZIR3</accession>
<sequence length="39" mass="4437">MLYGCARSGRGSLSQWTEKSHEPHLVCIRFRNEFIQAGA</sequence>
<dbReference type="Proteomes" id="UP000054783">
    <property type="component" value="Unassembled WGS sequence"/>
</dbReference>
<comment type="caution">
    <text evidence="1">The sequence shown here is derived from an EMBL/GenBank/DDBJ whole genome shotgun (WGS) entry which is preliminary data.</text>
</comment>
<evidence type="ECO:0000313" key="1">
    <source>
        <dbReference type="EMBL" id="KRY12303.1"/>
    </source>
</evidence>
<organism evidence="1 2">
    <name type="scientific">Trichinella patagoniensis</name>
    <dbReference type="NCBI Taxonomy" id="990121"/>
    <lineage>
        <taxon>Eukaryota</taxon>
        <taxon>Metazoa</taxon>
        <taxon>Ecdysozoa</taxon>
        <taxon>Nematoda</taxon>
        <taxon>Enoplea</taxon>
        <taxon>Dorylaimia</taxon>
        <taxon>Trichinellida</taxon>
        <taxon>Trichinellidae</taxon>
        <taxon>Trichinella</taxon>
    </lineage>
</organism>